<dbReference type="InterPro" id="IPR036249">
    <property type="entry name" value="Thioredoxin-like_sf"/>
</dbReference>
<gene>
    <name evidence="1" type="ORF">ENS59_00985</name>
</gene>
<dbReference type="SUPFAM" id="SSF52833">
    <property type="entry name" value="Thioredoxin-like"/>
    <property type="match status" value="1"/>
</dbReference>
<protein>
    <submittedName>
        <fullName evidence="1">(2Fe-2S) ferredoxin domain-containing protein</fullName>
    </submittedName>
</protein>
<dbReference type="Gene3D" id="3.40.30.10">
    <property type="entry name" value="Glutaredoxin"/>
    <property type="match status" value="1"/>
</dbReference>
<dbReference type="EMBL" id="DSVL01000030">
    <property type="protein sequence ID" value="HFH28078.1"/>
    <property type="molecule type" value="Genomic_DNA"/>
</dbReference>
<organism evidence="1">
    <name type="scientific">Gracilinema caldarium</name>
    <dbReference type="NCBI Taxonomy" id="215591"/>
    <lineage>
        <taxon>Bacteria</taxon>
        <taxon>Pseudomonadati</taxon>
        <taxon>Spirochaetota</taxon>
        <taxon>Spirochaetia</taxon>
        <taxon>Spirochaetales</taxon>
        <taxon>Breznakiellaceae</taxon>
        <taxon>Gracilinema</taxon>
    </lineage>
</organism>
<dbReference type="Pfam" id="PF01257">
    <property type="entry name" value="2Fe-2S_thioredx"/>
    <property type="match status" value="1"/>
</dbReference>
<evidence type="ECO:0000313" key="1">
    <source>
        <dbReference type="EMBL" id="HFH28078.1"/>
    </source>
</evidence>
<dbReference type="CDD" id="cd02980">
    <property type="entry name" value="TRX_Fd_family"/>
    <property type="match status" value="1"/>
</dbReference>
<proteinExistence type="predicted"/>
<name>A0A7C3I1S2_9SPIR</name>
<dbReference type="AlphaFoldDB" id="A0A7C3I1S2"/>
<sequence length="92" mass="10165">MEQRTEKHRITICMGSSCFSRGNSVNAELVQRLIQEGKIRAELQDAEVTGTLCEGLCKDGPIVIIDGIIHRQVSPMVLQDLLTSSDRVPEKA</sequence>
<reference evidence="1" key="1">
    <citation type="journal article" date="2020" name="mSystems">
        <title>Genome- and Community-Level Interaction Insights into Carbon Utilization and Element Cycling Functions of Hydrothermarchaeota in Hydrothermal Sediment.</title>
        <authorList>
            <person name="Zhou Z."/>
            <person name="Liu Y."/>
            <person name="Xu W."/>
            <person name="Pan J."/>
            <person name="Luo Z.H."/>
            <person name="Li M."/>
        </authorList>
    </citation>
    <scope>NUCLEOTIDE SEQUENCE [LARGE SCALE GENOMIC DNA]</scope>
    <source>
        <strain evidence="1">SpSt-503</strain>
    </source>
</reference>
<accession>A0A7C3I1S2</accession>
<comment type="caution">
    <text evidence="1">The sequence shown here is derived from an EMBL/GenBank/DDBJ whole genome shotgun (WGS) entry which is preliminary data.</text>
</comment>